<dbReference type="Proteomes" id="UP000027604">
    <property type="component" value="Chromosome I"/>
</dbReference>
<evidence type="ECO:0000313" key="2">
    <source>
        <dbReference type="Proteomes" id="UP000027604"/>
    </source>
</evidence>
<dbReference type="HOGENOM" id="CLU_3234681_0_0_4"/>
<evidence type="ECO:0000313" key="1">
    <source>
        <dbReference type="EMBL" id="CDG80769.1"/>
    </source>
</evidence>
<accession>W0UWL9</accession>
<dbReference type="KEGG" id="jag:GJA_101"/>
<dbReference type="AlphaFoldDB" id="W0UWL9"/>
<proteinExistence type="predicted"/>
<protein>
    <submittedName>
        <fullName evidence="1">Uncharacterized protein</fullName>
    </submittedName>
</protein>
<keyword evidence="2" id="KW-1185">Reference proteome</keyword>
<reference evidence="1 2" key="1">
    <citation type="journal article" date="2015" name="Genome Announc.">
        <title>Genome Sequence of Mushroom Soft-Rot Pathogen Janthinobacterium agaricidamnosum.</title>
        <authorList>
            <person name="Graupner K."/>
            <person name="Lackner G."/>
            <person name="Hertweck C."/>
        </authorList>
    </citation>
    <scope>NUCLEOTIDE SEQUENCE [LARGE SCALE GENOMIC DNA]</scope>
    <source>
        <strain evidence="2">NBRC 102515 / DSM 9628</strain>
    </source>
</reference>
<sequence>MPARAGQQQYRLLALPGGDTFSRLILSCQPHFRLWRVYLHCCQ</sequence>
<dbReference type="PATRIC" id="fig|1349767.4.peg.3486"/>
<dbReference type="EMBL" id="HG322949">
    <property type="protein sequence ID" value="CDG80769.1"/>
    <property type="molecule type" value="Genomic_DNA"/>
</dbReference>
<gene>
    <name evidence="1" type="ORF">GJA_101</name>
</gene>
<name>W0UWL9_9BURK</name>
<organism evidence="1 2">
    <name type="scientific">Janthinobacterium agaricidamnosum NBRC 102515 = DSM 9628</name>
    <dbReference type="NCBI Taxonomy" id="1349767"/>
    <lineage>
        <taxon>Bacteria</taxon>
        <taxon>Pseudomonadati</taxon>
        <taxon>Pseudomonadota</taxon>
        <taxon>Betaproteobacteria</taxon>
        <taxon>Burkholderiales</taxon>
        <taxon>Oxalobacteraceae</taxon>
        <taxon>Janthinobacterium</taxon>
    </lineage>
</organism>
<dbReference type="STRING" id="1349767.GJA_101"/>